<organism evidence="3 4">
    <name type="scientific">Cryptotermes secundus</name>
    <dbReference type="NCBI Taxonomy" id="105785"/>
    <lineage>
        <taxon>Eukaryota</taxon>
        <taxon>Metazoa</taxon>
        <taxon>Ecdysozoa</taxon>
        <taxon>Arthropoda</taxon>
        <taxon>Hexapoda</taxon>
        <taxon>Insecta</taxon>
        <taxon>Pterygota</taxon>
        <taxon>Neoptera</taxon>
        <taxon>Polyneoptera</taxon>
        <taxon>Dictyoptera</taxon>
        <taxon>Blattodea</taxon>
        <taxon>Blattoidea</taxon>
        <taxon>Termitoidae</taxon>
        <taxon>Kalotermitidae</taxon>
        <taxon>Cryptotermitinae</taxon>
        <taxon>Cryptotermes</taxon>
    </lineage>
</organism>
<dbReference type="SUPFAM" id="SSF56672">
    <property type="entry name" value="DNA/RNA polymerases"/>
    <property type="match status" value="1"/>
</dbReference>
<evidence type="ECO:0000259" key="2">
    <source>
        <dbReference type="PROSITE" id="PS50878"/>
    </source>
</evidence>
<keyword evidence="1" id="KW-0812">Transmembrane</keyword>
<keyword evidence="1" id="KW-1133">Transmembrane helix</keyword>
<dbReference type="Pfam" id="PF00078">
    <property type="entry name" value="RVT_1"/>
    <property type="match status" value="1"/>
</dbReference>
<keyword evidence="1" id="KW-0472">Membrane</keyword>
<accession>A0A2J7Q4A1</accession>
<proteinExistence type="predicted"/>
<name>A0A2J7Q4A1_9NEOP</name>
<dbReference type="InterPro" id="IPR000477">
    <property type="entry name" value="RT_dom"/>
</dbReference>
<dbReference type="EMBL" id="NEVH01018385">
    <property type="protein sequence ID" value="PNF23417.1"/>
    <property type="molecule type" value="Genomic_DNA"/>
</dbReference>
<feature type="domain" description="Reverse transcriptase" evidence="2">
    <location>
        <begin position="348"/>
        <end position="624"/>
    </location>
</feature>
<evidence type="ECO:0000256" key="1">
    <source>
        <dbReference type="SAM" id="Phobius"/>
    </source>
</evidence>
<dbReference type="PANTHER" id="PTHR33332">
    <property type="entry name" value="REVERSE TRANSCRIPTASE DOMAIN-CONTAINING PROTEIN"/>
    <property type="match status" value="1"/>
</dbReference>
<reference evidence="3 4" key="1">
    <citation type="submission" date="2017-12" db="EMBL/GenBank/DDBJ databases">
        <title>Hemimetabolous genomes reveal molecular basis of termite eusociality.</title>
        <authorList>
            <person name="Harrison M.C."/>
            <person name="Jongepier E."/>
            <person name="Robertson H.M."/>
            <person name="Arning N."/>
            <person name="Bitard-Feildel T."/>
            <person name="Chao H."/>
            <person name="Childers C.P."/>
            <person name="Dinh H."/>
            <person name="Doddapaneni H."/>
            <person name="Dugan S."/>
            <person name="Gowin J."/>
            <person name="Greiner C."/>
            <person name="Han Y."/>
            <person name="Hu H."/>
            <person name="Hughes D.S.T."/>
            <person name="Huylmans A.-K."/>
            <person name="Kemena C."/>
            <person name="Kremer L.P.M."/>
            <person name="Lee S.L."/>
            <person name="Lopez-Ezquerra A."/>
            <person name="Mallet L."/>
            <person name="Monroy-Kuhn J.M."/>
            <person name="Moser A."/>
            <person name="Murali S.C."/>
            <person name="Muzny D.M."/>
            <person name="Otani S."/>
            <person name="Piulachs M.-D."/>
            <person name="Poelchau M."/>
            <person name="Qu J."/>
            <person name="Schaub F."/>
            <person name="Wada-Katsumata A."/>
            <person name="Worley K.C."/>
            <person name="Xie Q."/>
            <person name="Ylla G."/>
            <person name="Poulsen M."/>
            <person name="Gibbs R.A."/>
            <person name="Schal C."/>
            <person name="Richards S."/>
            <person name="Belles X."/>
            <person name="Korb J."/>
            <person name="Bornberg-Bauer E."/>
        </authorList>
    </citation>
    <scope>NUCLEOTIDE SEQUENCE [LARGE SCALE GENOMIC DNA]</scope>
    <source>
        <tissue evidence="3">Whole body</tissue>
    </source>
</reference>
<gene>
    <name evidence="3" type="ORF">B7P43_G10598</name>
</gene>
<protein>
    <recommendedName>
        <fullName evidence="2">Reverse transcriptase domain-containing protein</fullName>
    </recommendedName>
</protein>
<evidence type="ECO:0000313" key="4">
    <source>
        <dbReference type="Proteomes" id="UP000235965"/>
    </source>
</evidence>
<sequence length="820" mass="94299">MVLCGDININYLSDNDKKKKLDLLLASYNLVSTVNFPTRSQNGSATAIDNIFIDASLQSNYVIYPLLNGLSDHDAQLIILSEVKTHTKNGRVKGKKMIRKIELAMIQDFEYKLSLETWDSVFGSNDINLMYNSFLSSFLRIFYSSFPLKVLSTRTNSNLWITPGISNSCKHKRDLYLIYRSSNDEAFKRYYRQYCKILKNVIREAKKKHYSRQISKSSNKIRTIWNITKSVTGKFAKVNSVQELKVDGRITKNRQYIADFLNSFFISVAENNINKSLETNNKPLDYLRQAFDHPFPSIKYQAATSTEIFKIIKSLTTKRSHGYDEISVEVLKISSPFIISPLTYISNKMLSAGVFPDRLKYAEIKPCYKGGCENDPSNYRPISLLTSFSKIFEKIVLSRLNQHIHDHNIIVNEQFGFRRQSSTAKASYVLLNEILEALNKQKVVGGVFCDLKKAFDSVNHEILLSKLQYYGIQGRFYDLIASYLSDRHQRVLITDIEMSNTIRSDWDIVRHGVPQGSILGPLLFLFYINDLSTIFNSTVKPVLFADDTSLVISSNNNLQYNRDVNISFDCLNEWFKSNLLTLNFSKTKHVQFAAKSCPNTGVMVNYCNNVIPNSTEVKFLGIIVESTCTWKAHISQLIPKLCKACYSMRVIKPIMPTETLKMIYYSYFHSLLTYGIIFWGNTSFSVQIFRIQKRIIRIMSGLRARDSCRQAFRDWGILPLQSQYIFSLLIFVVNNKGLFHTSAQIHGLNTRRGLDLYCPQTNLTVHQKGPYCYGIKLFNCLPLKIKEVVHDNKVFRVALNAFLHSKSFYTLDEYFGCINE</sequence>
<dbReference type="GO" id="GO:0071897">
    <property type="term" value="P:DNA biosynthetic process"/>
    <property type="evidence" value="ECO:0007669"/>
    <property type="project" value="UniProtKB-ARBA"/>
</dbReference>
<dbReference type="CDD" id="cd01650">
    <property type="entry name" value="RT_nLTR_like"/>
    <property type="match status" value="1"/>
</dbReference>
<feature type="transmembrane region" description="Helical" evidence="1">
    <location>
        <begin position="664"/>
        <end position="689"/>
    </location>
</feature>
<evidence type="ECO:0000313" key="3">
    <source>
        <dbReference type="EMBL" id="PNF23417.1"/>
    </source>
</evidence>
<keyword evidence="4" id="KW-1185">Reference proteome</keyword>
<dbReference type="InterPro" id="IPR043502">
    <property type="entry name" value="DNA/RNA_pol_sf"/>
</dbReference>
<dbReference type="STRING" id="105785.A0A2J7Q4A1"/>
<dbReference type="PROSITE" id="PS50878">
    <property type="entry name" value="RT_POL"/>
    <property type="match status" value="1"/>
</dbReference>
<dbReference type="Proteomes" id="UP000235965">
    <property type="component" value="Unassembled WGS sequence"/>
</dbReference>
<dbReference type="InParanoid" id="A0A2J7Q4A1"/>
<comment type="caution">
    <text evidence="3">The sequence shown here is derived from an EMBL/GenBank/DDBJ whole genome shotgun (WGS) entry which is preliminary data.</text>
</comment>
<dbReference type="AlphaFoldDB" id="A0A2J7Q4A1"/>